<comment type="caution">
    <text evidence="1">The sequence shown here is derived from an EMBL/GenBank/DDBJ whole genome shotgun (WGS) entry which is preliminary data.</text>
</comment>
<dbReference type="AlphaFoldDB" id="A0A941HSF8"/>
<reference evidence="1 2" key="1">
    <citation type="submission" date="2021-04" db="EMBL/GenBank/DDBJ databases">
        <title>Allobacillus sp. nov. SKP8-2 isolated from shrimp paste.</title>
        <authorList>
            <person name="Tanasupawat S."/>
            <person name="Yiamsombat S."/>
            <person name="Kanchanasin P."/>
            <person name="Kuncharoen N."/>
        </authorList>
    </citation>
    <scope>NUCLEOTIDE SEQUENCE [LARGE SCALE GENOMIC DNA]</scope>
    <source>
        <strain evidence="1 2">SKP8-2</strain>
    </source>
</reference>
<name>A0A941HSF8_9BACI</name>
<protein>
    <submittedName>
        <fullName evidence="1">Uncharacterized protein</fullName>
    </submittedName>
</protein>
<dbReference type="EMBL" id="JAGSIE010000015">
    <property type="protein sequence ID" value="MBR7553676.1"/>
    <property type="molecule type" value="Genomic_DNA"/>
</dbReference>
<dbReference type="RefSeq" id="WP_212369157.1">
    <property type="nucleotide sequence ID" value="NZ_JAGSIE010000015.1"/>
</dbReference>
<proteinExistence type="predicted"/>
<organism evidence="1 2">
    <name type="scientific">Allobacillus saliphilus</name>
    <dbReference type="NCBI Taxonomy" id="2912308"/>
    <lineage>
        <taxon>Bacteria</taxon>
        <taxon>Bacillati</taxon>
        <taxon>Bacillota</taxon>
        <taxon>Bacilli</taxon>
        <taxon>Bacillales</taxon>
        <taxon>Bacillaceae</taxon>
        <taxon>Allobacillus</taxon>
    </lineage>
</organism>
<dbReference type="Proteomes" id="UP000675431">
    <property type="component" value="Unassembled WGS sequence"/>
</dbReference>
<gene>
    <name evidence="1" type="ORF">KC820_05845</name>
</gene>
<evidence type="ECO:0000313" key="1">
    <source>
        <dbReference type="EMBL" id="MBR7553676.1"/>
    </source>
</evidence>
<sequence length="192" mass="21931">MSHKDAYQPKQPEGMCGNYNQPGMMYGHQGNPSMVQGQQYMGPGMDCNQQMMPAHHGSMPKQMDEKQHKKYMYDHCNKHKLHFMHAQLKDGSMVEGILDEYDEDGVTLIIPCGDDMRDSAEESFDATRQNYGYGGYGGYGPGYGHGGYGGYGPGYGHGGYGYGGYYPRRFSRFRRRRYPFINILRLFTPFFY</sequence>
<accession>A0A941HSF8</accession>
<keyword evidence="2" id="KW-1185">Reference proteome</keyword>
<evidence type="ECO:0000313" key="2">
    <source>
        <dbReference type="Proteomes" id="UP000675431"/>
    </source>
</evidence>